<dbReference type="SUPFAM" id="SSF48498">
    <property type="entry name" value="Tetracyclin repressor-like, C-terminal domain"/>
    <property type="match status" value="1"/>
</dbReference>
<proteinExistence type="predicted"/>
<comment type="caution">
    <text evidence="4">The sequence shown here is derived from an EMBL/GenBank/DDBJ whole genome shotgun (WGS) entry which is preliminary data.</text>
</comment>
<dbReference type="PROSITE" id="PS50977">
    <property type="entry name" value="HTH_TETR_2"/>
    <property type="match status" value="1"/>
</dbReference>
<evidence type="ECO:0000259" key="3">
    <source>
        <dbReference type="PROSITE" id="PS50977"/>
    </source>
</evidence>
<feature type="domain" description="HTH tetR-type" evidence="3">
    <location>
        <begin position="27"/>
        <end position="86"/>
    </location>
</feature>
<dbReference type="Proteomes" id="UP001524944">
    <property type="component" value="Unassembled WGS sequence"/>
</dbReference>
<dbReference type="InterPro" id="IPR050109">
    <property type="entry name" value="HTH-type_TetR-like_transc_reg"/>
</dbReference>
<dbReference type="InterPro" id="IPR009057">
    <property type="entry name" value="Homeodomain-like_sf"/>
</dbReference>
<dbReference type="Gene3D" id="1.10.357.10">
    <property type="entry name" value="Tetracycline Repressor, domain 2"/>
    <property type="match status" value="1"/>
</dbReference>
<protein>
    <submittedName>
        <fullName evidence="4">TetR/AcrR family transcriptional regulator</fullName>
    </submittedName>
</protein>
<dbReference type="RefSeq" id="WP_257914212.1">
    <property type="nucleotide sequence ID" value="NZ_JANPWE010000019.1"/>
</dbReference>
<gene>
    <name evidence="4" type="ORF">NVS47_16420</name>
</gene>
<keyword evidence="1 2" id="KW-0238">DNA-binding</keyword>
<reference evidence="4 5" key="1">
    <citation type="submission" date="2022-08" db="EMBL/GenBank/DDBJ databases">
        <title>Proteogenomics of the novel Dehalobacterium formicoaceticum strain EZ94 highlights a key role of methyltransferases during anaerobic dichloromethane degradation.</title>
        <authorList>
            <person name="Wasmund K."/>
        </authorList>
    </citation>
    <scope>NUCLEOTIDE SEQUENCE [LARGE SCALE GENOMIC DNA]</scope>
    <source>
        <strain evidence="4 5">EZ94</strain>
    </source>
</reference>
<dbReference type="PANTHER" id="PTHR30328:SF54">
    <property type="entry name" value="HTH-TYPE TRANSCRIPTIONAL REPRESSOR SCO4008"/>
    <property type="match status" value="1"/>
</dbReference>
<dbReference type="Gene3D" id="1.10.10.60">
    <property type="entry name" value="Homeodomain-like"/>
    <property type="match status" value="1"/>
</dbReference>
<dbReference type="InterPro" id="IPR001647">
    <property type="entry name" value="HTH_TetR"/>
</dbReference>
<sequence length="220" mass="25541">MQKKSNDTAMQDEFDYKNHKVMHTMNAEKRDALFDASMKEFSKGYAAANTDEIVATAGIAKGLLFHYFGSKKGLYQFLLHYALDTVNAEYDKVILESNDFLENIWKVSKLAADLMFHYPVLYGFLARSYFSSDGVEDIPNARPTEKLIQKIFKQSDKSLFRDDIDVEKAQNLILWAMNGYVNSLSAYGSDIEKYQKSYDPIMQEFEEYLNILRKIFYKQI</sequence>
<dbReference type="PANTHER" id="PTHR30328">
    <property type="entry name" value="TRANSCRIPTIONAL REPRESSOR"/>
    <property type="match status" value="1"/>
</dbReference>
<evidence type="ECO:0000313" key="5">
    <source>
        <dbReference type="Proteomes" id="UP001524944"/>
    </source>
</evidence>
<dbReference type="EMBL" id="JANPWE010000019">
    <property type="protein sequence ID" value="MCR6547073.1"/>
    <property type="molecule type" value="Genomic_DNA"/>
</dbReference>
<dbReference type="Pfam" id="PF00440">
    <property type="entry name" value="TetR_N"/>
    <property type="match status" value="1"/>
</dbReference>
<dbReference type="SUPFAM" id="SSF46689">
    <property type="entry name" value="Homeodomain-like"/>
    <property type="match status" value="1"/>
</dbReference>
<name>A0ABT1Y921_9FIRM</name>
<keyword evidence="5" id="KW-1185">Reference proteome</keyword>
<organism evidence="4 5">
    <name type="scientific">Dehalobacterium formicoaceticum</name>
    <dbReference type="NCBI Taxonomy" id="51515"/>
    <lineage>
        <taxon>Bacteria</taxon>
        <taxon>Bacillati</taxon>
        <taxon>Bacillota</taxon>
        <taxon>Clostridia</taxon>
        <taxon>Eubacteriales</taxon>
        <taxon>Peptococcaceae</taxon>
        <taxon>Dehalobacterium</taxon>
    </lineage>
</organism>
<evidence type="ECO:0000313" key="4">
    <source>
        <dbReference type="EMBL" id="MCR6547073.1"/>
    </source>
</evidence>
<dbReference type="InterPro" id="IPR036271">
    <property type="entry name" value="Tet_transcr_reg_TetR-rel_C_sf"/>
</dbReference>
<accession>A0ABT1Y921</accession>
<feature type="DNA-binding region" description="H-T-H motif" evidence="2">
    <location>
        <begin position="49"/>
        <end position="68"/>
    </location>
</feature>
<evidence type="ECO:0000256" key="1">
    <source>
        <dbReference type="ARBA" id="ARBA00023125"/>
    </source>
</evidence>
<evidence type="ECO:0000256" key="2">
    <source>
        <dbReference type="PROSITE-ProRule" id="PRU00335"/>
    </source>
</evidence>